<evidence type="ECO:0000313" key="3">
    <source>
        <dbReference type="Proteomes" id="UP000235786"/>
    </source>
</evidence>
<reference evidence="2 3" key="1">
    <citation type="submission" date="2016-04" db="EMBL/GenBank/DDBJ databases">
        <title>A degradative enzymes factory behind the ericoid mycorrhizal symbiosis.</title>
        <authorList>
            <consortium name="DOE Joint Genome Institute"/>
            <person name="Martino E."/>
            <person name="Morin E."/>
            <person name="Grelet G."/>
            <person name="Kuo A."/>
            <person name="Kohler A."/>
            <person name="Daghino S."/>
            <person name="Barry K."/>
            <person name="Choi C."/>
            <person name="Cichocki N."/>
            <person name="Clum A."/>
            <person name="Copeland A."/>
            <person name="Hainaut M."/>
            <person name="Haridas S."/>
            <person name="Labutti K."/>
            <person name="Lindquist E."/>
            <person name="Lipzen A."/>
            <person name="Khouja H.-R."/>
            <person name="Murat C."/>
            <person name="Ohm R."/>
            <person name="Olson A."/>
            <person name="Spatafora J."/>
            <person name="Veneault-Fourrey C."/>
            <person name="Henrissat B."/>
            <person name="Grigoriev I."/>
            <person name="Martin F."/>
            <person name="Perotto S."/>
        </authorList>
    </citation>
    <scope>NUCLEOTIDE SEQUENCE [LARGE SCALE GENOMIC DNA]</scope>
    <source>
        <strain evidence="2 3">F</strain>
    </source>
</reference>
<feature type="compositionally biased region" description="Low complexity" evidence="1">
    <location>
        <begin position="351"/>
        <end position="362"/>
    </location>
</feature>
<protein>
    <submittedName>
        <fullName evidence="2">Uncharacterized protein</fullName>
    </submittedName>
</protein>
<dbReference type="AlphaFoldDB" id="A0A2J6RDM1"/>
<name>A0A2J6RDM1_HYAVF</name>
<proteinExistence type="predicted"/>
<dbReference type="EMBL" id="KZ613950">
    <property type="protein sequence ID" value="PMD36612.1"/>
    <property type="molecule type" value="Genomic_DNA"/>
</dbReference>
<evidence type="ECO:0000313" key="2">
    <source>
        <dbReference type="EMBL" id="PMD36612.1"/>
    </source>
</evidence>
<feature type="compositionally biased region" description="Basic residues" evidence="1">
    <location>
        <begin position="406"/>
        <end position="415"/>
    </location>
</feature>
<dbReference type="OrthoDB" id="5307331at2759"/>
<dbReference type="Proteomes" id="UP000235786">
    <property type="component" value="Unassembled WGS sequence"/>
</dbReference>
<evidence type="ECO:0000256" key="1">
    <source>
        <dbReference type="SAM" id="MobiDB-lite"/>
    </source>
</evidence>
<accession>A0A2J6RDM1</accession>
<feature type="compositionally biased region" description="Polar residues" evidence="1">
    <location>
        <begin position="435"/>
        <end position="446"/>
    </location>
</feature>
<feature type="region of interest" description="Disordered" evidence="1">
    <location>
        <begin position="345"/>
        <end position="489"/>
    </location>
</feature>
<sequence>MQDGQYRNAILNSFSSPITPLQVIDRINFPFDRQLQVALQKAKEHEKEQELATTLRDGIATPAPAQSPASRKIARIKKEPGNKRTENIRAFNPAEFYSPLESRPASWGSINPETGDQMFQYTEHGELNPLHAFTVGQMIEYISERPLHSTRRSNSGRSGLKLWVQTVPADSGRRYPDKSSDKCRFAACPDPNRTIRKGEFRVAFDEESTRRKTDPFHTAGYVHLYCLEKFLDFPQICKDFNVLPDTRALKEGKNRMAINRDHESMSAIVQEFIAYSKPWSQFGREGKRPEEYYEYTLSSALTDEHLARQPKHLSKIRELRGGNHLDIHRNNLDLRVKNARTIRVNKASGLTATAPRPATAPKTRQKRKCETKEEQSVLDDNILELSPCTKRAKRSSTIPSPISTRRPSRPTKARRTGTPERRRTRSSTSMDSQKSKVQTPTSSPKKLTQEDADFVPSSRKRKSEDSNSSEPKRRRSLRSPEFLYPEPKF</sequence>
<feature type="compositionally biased region" description="Low complexity" evidence="1">
    <location>
        <begin position="395"/>
        <end position="405"/>
    </location>
</feature>
<organism evidence="2 3">
    <name type="scientific">Hyaloscypha variabilis (strain UAMH 11265 / GT02V1 / F)</name>
    <name type="common">Meliniomyces variabilis</name>
    <dbReference type="NCBI Taxonomy" id="1149755"/>
    <lineage>
        <taxon>Eukaryota</taxon>
        <taxon>Fungi</taxon>
        <taxon>Dikarya</taxon>
        <taxon>Ascomycota</taxon>
        <taxon>Pezizomycotina</taxon>
        <taxon>Leotiomycetes</taxon>
        <taxon>Helotiales</taxon>
        <taxon>Hyaloscyphaceae</taxon>
        <taxon>Hyaloscypha</taxon>
        <taxon>Hyaloscypha variabilis</taxon>
    </lineage>
</organism>
<keyword evidence="3" id="KW-1185">Reference proteome</keyword>
<gene>
    <name evidence="2" type="ORF">L207DRAFT_433552</name>
</gene>